<keyword evidence="2" id="KW-1185">Reference proteome</keyword>
<evidence type="ECO:0000313" key="1">
    <source>
        <dbReference type="EMBL" id="PKE55435.1"/>
    </source>
</evidence>
<sequence>MKKINVEAFLNQMSTGISAPSLILGDDGESYILKKQKSGEYNFDSMFLNEAIAYELAKHLEIPMPDCAIGNIDKELVDLDRDIVFVHKFFEGLHFASKEIENVENNLVDNFIEMFQMGKPYIKRTWNEFFKNISNKRDIAKVICFDLLIANFDRYNHEANFILTDDDGDTKFYAIDHGHSFFGPIWSQDKMNQLDGYSRNPNFLNEYMNKHITGVTRGKTNMGMIFKALETNVNIIDIENHDFKEIIYQIECLDEKFLRDILRQLPDEWYINKQLQTDYFVNFIMNHKLNIRNCIQYLVDNNYFTNYRGGQLLWKEEPLKDVIQ</sequence>
<gene>
    <name evidence="1" type="ORF">CW682_12015</name>
</gene>
<reference evidence="1" key="1">
    <citation type="submission" date="2017-12" db="EMBL/GenBank/DDBJ databases">
        <title>Genomics of Macrococcus caseolyticus.</title>
        <authorList>
            <person name="MacFadyen A.C."/>
            <person name="Paterson G.K."/>
        </authorList>
    </citation>
    <scope>NUCLEOTIDE SEQUENCE</scope>
    <source>
        <strain evidence="1">5459_5_49</strain>
    </source>
</reference>
<organism evidence="1 2">
    <name type="scientific">Macrococcoides caseolyticum</name>
    <dbReference type="NCBI Taxonomy" id="69966"/>
    <lineage>
        <taxon>Bacteria</taxon>
        <taxon>Bacillati</taxon>
        <taxon>Bacillota</taxon>
        <taxon>Bacilli</taxon>
        <taxon>Bacillales</taxon>
        <taxon>Staphylococcaceae</taxon>
        <taxon>Macrococcoides</taxon>
    </lineage>
</organism>
<protein>
    <submittedName>
        <fullName evidence="1">Uncharacterized protein</fullName>
    </submittedName>
</protein>
<proteinExistence type="predicted"/>
<dbReference type="EMBL" id="PIWU01000030">
    <property type="protein sequence ID" value="PKE55435.1"/>
    <property type="molecule type" value="Genomic_DNA"/>
</dbReference>
<comment type="caution">
    <text evidence="1">The sequence shown here is derived from an EMBL/GenBank/DDBJ whole genome shotgun (WGS) entry which is preliminary data.</text>
</comment>
<dbReference type="Proteomes" id="UP000233606">
    <property type="component" value="Unassembled WGS sequence"/>
</dbReference>
<accession>A0ACC9MPT9</accession>
<evidence type="ECO:0000313" key="2">
    <source>
        <dbReference type="Proteomes" id="UP000233606"/>
    </source>
</evidence>
<name>A0ACC9MPT9_9STAP</name>